<reference evidence="2 3" key="1">
    <citation type="submission" date="2023-10" db="EMBL/GenBank/DDBJ databases">
        <title>Novel methanotroph of the genus Methylocapsa from a subarctic wetland.</title>
        <authorList>
            <person name="Belova S.E."/>
            <person name="Oshkin I.Y."/>
            <person name="Miroshnikov K."/>
            <person name="Dedysh S.N."/>
        </authorList>
    </citation>
    <scope>NUCLEOTIDE SEQUENCE [LARGE SCALE GENOMIC DNA]</scope>
    <source>
        <strain evidence="2 3">RX1</strain>
    </source>
</reference>
<feature type="signal peptide" evidence="1">
    <location>
        <begin position="1"/>
        <end position="28"/>
    </location>
</feature>
<proteinExistence type="predicted"/>
<keyword evidence="3" id="KW-1185">Reference proteome</keyword>
<dbReference type="EMBL" id="CP136862">
    <property type="protein sequence ID" value="WOJ91089.1"/>
    <property type="molecule type" value="Genomic_DNA"/>
</dbReference>
<organism evidence="2 3">
    <name type="scientific">Methylocapsa polymorpha</name>
    <dbReference type="NCBI Taxonomy" id="3080828"/>
    <lineage>
        <taxon>Bacteria</taxon>
        <taxon>Pseudomonadati</taxon>
        <taxon>Pseudomonadota</taxon>
        <taxon>Alphaproteobacteria</taxon>
        <taxon>Hyphomicrobiales</taxon>
        <taxon>Beijerinckiaceae</taxon>
        <taxon>Methylocapsa</taxon>
    </lineage>
</organism>
<evidence type="ECO:0000256" key="1">
    <source>
        <dbReference type="SAM" id="SignalP"/>
    </source>
</evidence>
<evidence type="ECO:0000313" key="2">
    <source>
        <dbReference type="EMBL" id="WOJ91089.1"/>
    </source>
</evidence>
<feature type="chain" id="PRO_5047431467" description="Secreted protein" evidence="1">
    <location>
        <begin position="29"/>
        <end position="133"/>
    </location>
</feature>
<keyword evidence="1" id="KW-0732">Signal</keyword>
<accession>A0ABZ0HUZ2</accession>
<name>A0ABZ0HUZ2_9HYPH</name>
<dbReference type="RefSeq" id="WP_407340677.1">
    <property type="nucleotide sequence ID" value="NZ_CP136862.1"/>
</dbReference>
<evidence type="ECO:0000313" key="3">
    <source>
        <dbReference type="Proteomes" id="UP001626536"/>
    </source>
</evidence>
<evidence type="ECO:0008006" key="4">
    <source>
        <dbReference type="Google" id="ProtNLM"/>
    </source>
</evidence>
<protein>
    <recommendedName>
        <fullName evidence="4">Secreted protein</fullName>
    </recommendedName>
</protein>
<dbReference type="Proteomes" id="UP001626536">
    <property type="component" value="Chromosome"/>
</dbReference>
<gene>
    <name evidence="2" type="ORF">RZS28_07360</name>
</gene>
<sequence>MASRRVLRGLGGLLSLAASLSFSASAGAADVGFVAVPLLPPPPLAPPENIGIPCSIGAPPFQPFFITAQTLPWPSVWLGHFSGGRPDPVFYGQIDWRDEKVCFAAKATCQAWIKEMRYAFHRPEGYWTCVLLR</sequence>